<sequence length="141" mass="15444">MSQVISATAKFRRSSFKREEFLGKARYLLADAKRSLAAGDKESALEFAYQAALRTAGARVADSKVATRARKPQSAWEQLRLVDEEGAAQAAQFSAYSRLRSRVASGLEFNVDEGVVRRLVEQVEGFIFDVESVDGQLPAAA</sequence>
<dbReference type="RefSeq" id="WP_025253204.1">
    <property type="nucleotide sequence ID" value="NZ_CP004353.1"/>
</dbReference>
<reference evidence="2 3" key="1">
    <citation type="submission" date="2013-02" db="EMBL/GenBank/DDBJ databases">
        <title>The complete genome sequence of Corynebacterium vitaeruminis DSM 20294.</title>
        <authorList>
            <person name="Ruckert C."/>
            <person name="Albersmeier A."/>
            <person name="Kalinowski J."/>
        </authorList>
    </citation>
    <scope>NUCLEOTIDE SEQUENCE [LARGE SCALE GENOMIC DNA]</scope>
    <source>
        <strain evidence="3">ATCC 10234</strain>
    </source>
</reference>
<dbReference type="PATRIC" id="fig|1224164.3.peg.1820"/>
<dbReference type="eggNOG" id="ENOG502ZVNZ">
    <property type="taxonomic scope" value="Bacteria"/>
</dbReference>
<proteinExistence type="predicted"/>
<feature type="domain" description="SAV-6107-like HEPN" evidence="1">
    <location>
        <begin position="40"/>
        <end position="131"/>
    </location>
</feature>
<dbReference type="Proteomes" id="UP000019222">
    <property type="component" value="Chromosome"/>
</dbReference>
<name>W5Y9I0_9CORY</name>
<evidence type="ECO:0000259" key="1">
    <source>
        <dbReference type="Pfam" id="PF18726"/>
    </source>
</evidence>
<evidence type="ECO:0000313" key="3">
    <source>
        <dbReference type="Proteomes" id="UP000019222"/>
    </source>
</evidence>
<keyword evidence="3" id="KW-1185">Reference proteome</keyword>
<gene>
    <name evidence="2" type="ORF">B843_09015</name>
</gene>
<protein>
    <recommendedName>
        <fullName evidence="1">SAV-6107-like HEPN domain-containing protein</fullName>
    </recommendedName>
</protein>
<dbReference type="HOGENOM" id="CLU_125870_1_0_11"/>
<dbReference type="InterPro" id="IPR040891">
    <property type="entry name" value="HEPN_SAV_6107"/>
</dbReference>
<dbReference type="STRING" id="1224164.B843_09015"/>
<accession>W5Y9I0</accession>
<dbReference type="KEGG" id="cvt:B843_09015"/>
<dbReference type="EMBL" id="CP004353">
    <property type="protein sequence ID" value="AHI23188.1"/>
    <property type="molecule type" value="Genomic_DNA"/>
</dbReference>
<evidence type="ECO:0000313" key="2">
    <source>
        <dbReference type="EMBL" id="AHI23188.1"/>
    </source>
</evidence>
<dbReference type="Gene3D" id="1.20.120.330">
    <property type="entry name" value="Nucleotidyltransferases domain 2"/>
    <property type="match status" value="1"/>
</dbReference>
<dbReference type="Pfam" id="PF18726">
    <property type="entry name" value="HEPN_SAV_6107"/>
    <property type="match status" value="1"/>
</dbReference>
<organism evidence="2 3">
    <name type="scientific">Corynebacterium vitaeruminis DSM 20294</name>
    <dbReference type="NCBI Taxonomy" id="1224164"/>
    <lineage>
        <taxon>Bacteria</taxon>
        <taxon>Bacillati</taxon>
        <taxon>Actinomycetota</taxon>
        <taxon>Actinomycetes</taxon>
        <taxon>Mycobacteriales</taxon>
        <taxon>Corynebacteriaceae</taxon>
        <taxon>Corynebacterium</taxon>
    </lineage>
</organism>
<dbReference type="AlphaFoldDB" id="W5Y9I0"/>